<dbReference type="Proteomes" id="UP000053989">
    <property type="component" value="Unassembled WGS sequence"/>
</dbReference>
<evidence type="ECO:0000313" key="2">
    <source>
        <dbReference type="Proteomes" id="UP000053989"/>
    </source>
</evidence>
<reference evidence="2" key="2">
    <citation type="submission" date="2015-01" db="EMBL/GenBank/DDBJ databases">
        <title>Evolutionary Origins and Diversification of the Mycorrhizal Mutualists.</title>
        <authorList>
            <consortium name="DOE Joint Genome Institute"/>
            <consortium name="Mycorrhizal Genomics Consortium"/>
            <person name="Kohler A."/>
            <person name="Kuo A."/>
            <person name="Nagy L.G."/>
            <person name="Floudas D."/>
            <person name="Copeland A."/>
            <person name="Barry K.W."/>
            <person name="Cichocki N."/>
            <person name="Veneault-Fourrey C."/>
            <person name="LaButti K."/>
            <person name="Lindquist E.A."/>
            <person name="Lipzen A."/>
            <person name="Lundell T."/>
            <person name="Morin E."/>
            <person name="Murat C."/>
            <person name="Riley R."/>
            <person name="Ohm R."/>
            <person name="Sun H."/>
            <person name="Tunlid A."/>
            <person name="Henrissat B."/>
            <person name="Grigoriev I.V."/>
            <person name="Hibbett D.S."/>
            <person name="Martin F."/>
        </authorList>
    </citation>
    <scope>NUCLEOTIDE SEQUENCE [LARGE SCALE GENOMIC DNA]</scope>
    <source>
        <strain evidence="2">Foug A</strain>
    </source>
</reference>
<accession>A0A0C3DAM5</accession>
<dbReference type="HOGENOM" id="CLU_006410_2_1_1"/>
<protein>
    <recommendedName>
        <fullName evidence="3">Fungal-type protein kinase domain-containing protein</fullName>
    </recommendedName>
</protein>
<dbReference type="OrthoDB" id="2739948at2759"/>
<dbReference type="STRING" id="1036808.A0A0C3DAM5"/>
<dbReference type="InParanoid" id="A0A0C3DAM5"/>
<evidence type="ECO:0000313" key="1">
    <source>
        <dbReference type="EMBL" id="KIM57790.1"/>
    </source>
</evidence>
<keyword evidence="2" id="KW-1185">Reference proteome</keyword>
<dbReference type="EMBL" id="KN822095">
    <property type="protein sequence ID" value="KIM57790.1"/>
    <property type="molecule type" value="Genomic_DNA"/>
</dbReference>
<name>A0A0C3DAM5_9AGAM</name>
<gene>
    <name evidence="1" type="ORF">SCLCIDRAFT_28547</name>
</gene>
<evidence type="ECO:0008006" key="3">
    <source>
        <dbReference type="Google" id="ProtNLM"/>
    </source>
</evidence>
<dbReference type="AlphaFoldDB" id="A0A0C3DAM5"/>
<sequence length="285" mass="32186">MPVKQFLNTFLPISHIPDYQRSPCQFKKGTFQMTIDAADELKMYGPFIESMGQFAPWLVLLDTHCQGDTENGYTFQTKPDISIYHRSGKVPEGCDSSLMDMHVEFKRYDWDNPFICPPRDRHDTAFISTKPNETNTLGQIGAYAGAQLASQFHTHCFSMYIIHDAAHIIRWERDGAIVTEPIYYNIDSALIQFFSQFSQAPPELWGIDTTVSLIPASEAKLARDKLNLPETTAMFQTIVPRTEGGSPFPIIFTRPDMNATIPFCCGTHACPAYDPTGNCVVFFKD</sequence>
<proteinExistence type="predicted"/>
<reference evidence="1 2" key="1">
    <citation type="submission" date="2014-04" db="EMBL/GenBank/DDBJ databases">
        <authorList>
            <consortium name="DOE Joint Genome Institute"/>
            <person name="Kuo A."/>
            <person name="Kohler A."/>
            <person name="Nagy L.G."/>
            <person name="Floudas D."/>
            <person name="Copeland A."/>
            <person name="Barry K.W."/>
            <person name="Cichocki N."/>
            <person name="Veneault-Fourrey C."/>
            <person name="LaButti K."/>
            <person name="Lindquist E.A."/>
            <person name="Lipzen A."/>
            <person name="Lundell T."/>
            <person name="Morin E."/>
            <person name="Murat C."/>
            <person name="Sun H."/>
            <person name="Tunlid A."/>
            <person name="Henrissat B."/>
            <person name="Grigoriev I.V."/>
            <person name="Hibbett D.S."/>
            <person name="Martin F."/>
            <person name="Nordberg H.P."/>
            <person name="Cantor M.N."/>
            <person name="Hua S.X."/>
        </authorList>
    </citation>
    <scope>NUCLEOTIDE SEQUENCE [LARGE SCALE GENOMIC DNA]</scope>
    <source>
        <strain evidence="1 2">Foug A</strain>
    </source>
</reference>
<organism evidence="1 2">
    <name type="scientific">Scleroderma citrinum Foug A</name>
    <dbReference type="NCBI Taxonomy" id="1036808"/>
    <lineage>
        <taxon>Eukaryota</taxon>
        <taxon>Fungi</taxon>
        <taxon>Dikarya</taxon>
        <taxon>Basidiomycota</taxon>
        <taxon>Agaricomycotina</taxon>
        <taxon>Agaricomycetes</taxon>
        <taxon>Agaricomycetidae</taxon>
        <taxon>Boletales</taxon>
        <taxon>Sclerodermatineae</taxon>
        <taxon>Sclerodermataceae</taxon>
        <taxon>Scleroderma</taxon>
    </lineage>
</organism>